<dbReference type="Gene3D" id="1.10.20.140">
    <property type="match status" value="1"/>
</dbReference>
<accession>A0A2A5AZW1</accession>
<evidence type="ECO:0000256" key="8">
    <source>
        <dbReference type="ARBA" id="ARBA00022842"/>
    </source>
</evidence>
<feature type="site" description="Interaction with substrate tRNA" evidence="10">
    <location>
        <position position="109"/>
    </location>
</feature>
<evidence type="ECO:0000256" key="12">
    <source>
        <dbReference type="RuleBase" id="RU003784"/>
    </source>
</evidence>
<dbReference type="AlphaFoldDB" id="A0A2A5AZW1"/>
<organism evidence="14 15">
    <name type="scientific">SAR86 cluster bacterium</name>
    <dbReference type="NCBI Taxonomy" id="2030880"/>
    <lineage>
        <taxon>Bacteria</taxon>
        <taxon>Pseudomonadati</taxon>
        <taxon>Pseudomonadota</taxon>
        <taxon>Gammaproteobacteria</taxon>
        <taxon>SAR86 cluster</taxon>
    </lineage>
</organism>
<evidence type="ECO:0000256" key="2">
    <source>
        <dbReference type="ARBA" id="ARBA00003213"/>
    </source>
</evidence>
<evidence type="ECO:0000256" key="6">
    <source>
        <dbReference type="ARBA" id="ARBA00022741"/>
    </source>
</evidence>
<comment type="catalytic activity">
    <reaction evidence="9 10 11">
        <text>adenosine(37) in tRNA + dimethylallyl diphosphate = N(6)-dimethylallyladenosine(37) in tRNA + diphosphate</text>
        <dbReference type="Rhea" id="RHEA:26482"/>
        <dbReference type="Rhea" id="RHEA-COMP:10162"/>
        <dbReference type="Rhea" id="RHEA-COMP:10375"/>
        <dbReference type="ChEBI" id="CHEBI:33019"/>
        <dbReference type="ChEBI" id="CHEBI:57623"/>
        <dbReference type="ChEBI" id="CHEBI:74411"/>
        <dbReference type="ChEBI" id="CHEBI:74415"/>
        <dbReference type="EC" id="2.5.1.75"/>
    </reaction>
</comment>
<dbReference type="InterPro" id="IPR027417">
    <property type="entry name" value="P-loop_NTPase"/>
</dbReference>
<dbReference type="FunFam" id="1.10.20.140:FF:000001">
    <property type="entry name" value="tRNA dimethylallyltransferase"/>
    <property type="match status" value="1"/>
</dbReference>
<dbReference type="GO" id="GO:0052381">
    <property type="term" value="F:tRNA dimethylallyltransferase activity"/>
    <property type="evidence" value="ECO:0007669"/>
    <property type="project" value="UniProtKB-UniRule"/>
</dbReference>
<protein>
    <recommendedName>
        <fullName evidence="10">tRNA dimethylallyltransferase</fullName>
        <ecNumber evidence="10">2.5.1.75</ecNumber>
    </recommendedName>
    <alternativeName>
        <fullName evidence="10">Dimethylallyl diphosphate:tRNA dimethylallyltransferase</fullName>
        <shortName evidence="10">DMAPP:tRNA dimethylallyltransferase</shortName>
        <shortName evidence="10">DMATase</shortName>
    </alternativeName>
    <alternativeName>
        <fullName evidence="10">Isopentenyl-diphosphate:tRNA isopentenyltransferase</fullName>
        <shortName evidence="10">IPP transferase</shortName>
        <shortName evidence="10">IPPT</shortName>
        <shortName evidence="10">IPTase</shortName>
    </alternativeName>
</protein>
<reference evidence="15" key="1">
    <citation type="submission" date="2017-08" db="EMBL/GenBank/DDBJ databases">
        <title>A dynamic microbial community with high functional redundancy inhabits the cold, oxic subseafloor aquifer.</title>
        <authorList>
            <person name="Tully B.J."/>
            <person name="Wheat C.G."/>
            <person name="Glazer B.T."/>
            <person name="Huber J.A."/>
        </authorList>
    </citation>
    <scope>NUCLEOTIDE SEQUENCE [LARGE SCALE GENOMIC DNA]</scope>
</reference>
<evidence type="ECO:0000256" key="13">
    <source>
        <dbReference type="RuleBase" id="RU003785"/>
    </source>
</evidence>
<dbReference type="Pfam" id="PF01715">
    <property type="entry name" value="IPPT"/>
    <property type="match status" value="1"/>
</dbReference>
<keyword evidence="7 10" id="KW-0067">ATP-binding</keyword>
<feature type="binding site" evidence="10">
    <location>
        <begin position="18"/>
        <end position="25"/>
    </location>
    <ligand>
        <name>ATP</name>
        <dbReference type="ChEBI" id="CHEBI:30616"/>
    </ligand>
</feature>
<gene>
    <name evidence="10" type="primary">miaA</name>
    <name evidence="14" type="ORF">COA96_09640</name>
</gene>
<evidence type="ECO:0000256" key="10">
    <source>
        <dbReference type="HAMAP-Rule" id="MF_00185"/>
    </source>
</evidence>
<proteinExistence type="inferred from homology"/>
<dbReference type="Proteomes" id="UP000218327">
    <property type="component" value="Unassembled WGS sequence"/>
</dbReference>
<feature type="region of interest" description="Interaction with substrate tRNA" evidence="10">
    <location>
        <begin position="43"/>
        <end position="46"/>
    </location>
</feature>
<dbReference type="Gene3D" id="3.40.50.300">
    <property type="entry name" value="P-loop containing nucleotide triphosphate hydrolases"/>
    <property type="match status" value="1"/>
</dbReference>
<keyword evidence="4 10" id="KW-0808">Transferase</keyword>
<dbReference type="InterPro" id="IPR018022">
    <property type="entry name" value="IPT"/>
</dbReference>
<evidence type="ECO:0000256" key="5">
    <source>
        <dbReference type="ARBA" id="ARBA00022694"/>
    </source>
</evidence>
<dbReference type="EC" id="2.5.1.75" evidence="10"/>
<evidence type="ECO:0000256" key="9">
    <source>
        <dbReference type="ARBA" id="ARBA00049563"/>
    </source>
</evidence>
<evidence type="ECO:0000256" key="4">
    <source>
        <dbReference type="ARBA" id="ARBA00022679"/>
    </source>
</evidence>
<evidence type="ECO:0000313" key="15">
    <source>
        <dbReference type="Proteomes" id="UP000218327"/>
    </source>
</evidence>
<evidence type="ECO:0000256" key="1">
    <source>
        <dbReference type="ARBA" id="ARBA00001946"/>
    </source>
</evidence>
<dbReference type="PANTHER" id="PTHR11088:SF60">
    <property type="entry name" value="TRNA DIMETHYLALLYLTRANSFERASE"/>
    <property type="match status" value="1"/>
</dbReference>
<feature type="site" description="Interaction with substrate tRNA" evidence="10">
    <location>
        <position position="131"/>
    </location>
</feature>
<sequence>MNSVNTQNEKPNVICLMGPTASGKTALAVELVKQYPFQIVSVDSAQIYRGMNIGTGKPDEETLATAPHRLIDIVDPCEVYSASQFRSDAIKEIEEIVSQGDTPLLVGGTMLYFRVLRDGLADMPNADPKVRASIEATAAAKGWEAVHQQLHEVDPQSAARIHPNDPQRLQRALEVFLISGRTLSELHSQNNKEPRIEERFNLHFFAIQPEDRSALHDQIERRFKQMLQQGLLAEVENLHSRKDLNISLPSIKSVGYRQVWQYLDGELDYDGMVEKSIIATRQLAKRQLTWLRSWKNLQGLSNSSAQSVERVLKFMPSISI</sequence>
<keyword evidence="5 10" id="KW-0819">tRNA processing</keyword>
<keyword evidence="6 10" id="KW-0547">Nucleotide-binding</keyword>
<comment type="cofactor">
    <cofactor evidence="1 10">
        <name>Mg(2+)</name>
        <dbReference type="ChEBI" id="CHEBI:18420"/>
    </cofactor>
</comment>
<dbReference type="NCBIfam" id="TIGR00174">
    <property type="entry name" value="miaA"/>
    <property type="match status" value="1"/>
</dbReference>
<evidence type="ECO:0000256" key="11">
    <source>
        <dbReference type="RuleBase" id="RU003783"/>
    </source>
</evidence>
<dbReference type="SUPFAM" id="SSF52540">
    <property type="entry name" value="P-loop containing nucleoside triphosphate hydrolases"/>
    <property type="match status" value="1"/>
</dbReference>
<comment type="function">
    <text evidence="2 10 12">Catalyzes the transfer of a dimethylallyl group onto the adenine at position 37 in tRNAs that read codons beginning with uridine, leading to the formation of N6-(dimethylallyl)adenosine (i(6)A).</text>
</comment>
<evidence type="ECO:0000256" key="3">
    <source>
        <dbReference type="ARBA" id="ARBA00005842"/>
    </source>
</evidence>
<evidence type="ECO:0000256" key="7">
    <source>
        <dbReference type="ARBA" id="ARBA00022840"/>
    </source>
</evidence>
<dbReference type="GO" id="GO:0005524">
    <property type="term" value="F:ATP binding"/>
    <property type="evidence" value="ECO:0007669"/>
    <property type="project" value="UniProtKB-UniRule"/>
</dbReference>
<dbReference type="PANTHER" id="PTHR11088">
    <property type="entry name" value="TRNA DIMETHYLALLYLTRANSFERASE"/>
    <property type="match status" value="1"/>
</dbReference>
<comment type="similarity">
    <text evidence="3 10 13">Belongs to the IPP transferase family.</text>
</comment>
<comment type="subunit">
    <text evidence="10">Monomer.</text>
</comment>
<evidence type="ECO:0000313" key="14">
    <source>
        <dbReference type="EMBL" id="PCJ24376.1"/>
    </source>
</evidence>
<comment type="caution">
    <text evidence="14">The sequence shown here is derived from an EMBL/GenBank/DDBJ whole genome shotgun (WGS) entry which is preliminary data.</text>
</comment>
<comment type="caution">
    <text evidence="10">Lacks conserved residue(s) required for the propagation of feature annotation.</text>
</comment>
<keyword evidence="8 10" id="KW-0460">Magnesium</keyword>
<dbReference type="HAMAP" id="MF_00185">
    <property type="entry name" value="IPP_trans"/>
    <property type="match status" value="1"/>
</dbReference>
<feature type="binding site" evidence="10">
    <location>
        <begin position="20"/>
        <end position="25"/>
    </location>
    <ligand>
        <name>substrate</name>
    </ligand>
</feature>
<feature type="region of interest" description="Interaction with substrate tRNA" evidence="10">
    <location>
        <begin position="167"/>
        <end position="171"/>
    </location>
</feature>
<name>A0A2A5AZW1_9GAMM</name>
<dbReference type="GO" id="GO:0006400">
    <property type="term" value="P:tRNA modification"/>
    <property type="evidence" value="ECO:0007669"/>
    <property type="project" value="TreeGrafter"/>
</dbReference>
<dbReference type="InterPro" id="IPR039657">
    <property type="entry name" value="Dimethylallyltransferase"/>
</dbReference>
<dbReference type="EMBL" id="NVVJ01000027">
    <property type="protein sequence ID" value="PCJ24376.1"/>
    <property type="molecule type" value="Genomic_DNA"/>
</dbReference>